<keyword evidence="2" id="KW-1185">Reference proteome</keyword>
<name>A0A285PX77_9VIRU</name>
<dbReference type="GO" id="GO:0016301">
    <property type="term" value="F:kinase activity"/>
    <property type="evidence" value="ECO:0007669"/>
    <property type="project" value="UniProtKB-KW"/>
</dbReference>
<accession>A0A285PX77</accession>
<evidence type="ECO:0000313" key="2">
    <source>
        <dbReference type="Proteomes" id="UP000274850"/>
    </source>
</evidence>
<protein>
    <submittedName>
        <fullName evidence="1">Putative polynucleotide kinase</fullName>
    </submittedName>
</protein>
<sequence length="464" mass="53235">MQTKFVETNFTDASINSLVLNAASTLGVAPSRKWNCIDQNDNLQLFHYNSDITPEGEVAKVRGLVYDPKEKVLVARSYSATPTVKTSAIALDTEGNLSFTDTDGVEHTLPKDGFYFKLGFEGTIMRVYKHAGKVYHSSHKRLDTSRSHWGNSPTFETIYNELGGPADEVLFDSLKDYSPYCHIFLMVHPKLLLSSLQDVGSGYLVYLGAVKMWEGKYEEDKVDTELRTFATVSELPSKLSEADKFILSPPEITLEQANQHLEKGWYGEGGEFVIVYAREHKEGEMPRLFKFASVQYEKRLSVRNNDPSTYHRFVELSSQASGMNRDLFRSVYSAPEKTTLVQRYEIVLEHYIKHLPLSMREEALGFVDRFVQDRKDLAYWLTGLACNNVQYASLSGYKKIPQRIFALINPYQKQRKSIKVVNSEINEALIYEPGVSIYKMLRFMKTWKHHDEKRRNPVPQQKKE</sequence>
<proteinExistence type="predicted"/>
<dbReference type="EMBL" id="LT907979">
    <property type="protein sequence ID" value="SOB74234.1"/>
    <property type="molecule type" value="Genomic_DNA"/>
</dbReference>
<keyword evidence="1" id="KW-0418">Kinase</keyword>
<organism evidence="1">
    <name type="scientific">Cedratvirus lausannensis</name>
    <dbReference type="NCBI Taxonomy" id="2023205"/>
    <lineage>
        <taxon>Viruses</taxon>
        <taxon>Pithoviruses</taxon>
        <taxon>Orthocedratvirinae</taxon>
        <taxon>Alphacedratvirus</taxon>
        <taxon>Alphacedratvirus francolausannense</taxon>
    </lineage>
</organism>
<keyword evidence="1" id="KW-0808">Transferase</keyword>
<dbReference type="Proteomes" id="UP000274850">
    <property type="component" value="Segment"/>
</dbReference>
<reference evidence="1" key="1">
    <citation type="submission" date="2017-08" db="EMBL/GenBank/DDBJ databases">
        <authorList>
            <person name="de Groot N.N."/>
        </authorList>
    </citation>
    <scope>NUCLEOTIDE SEQUENCE</scope>
</reference>
<evidence type="ECO:0000313" key="1">
    <source>
        <dbReference type="EMBL" id="SOB74234.1"/>
    </source>
</evidence>
<gene>
    <name evidence="1" type="ORF">BQ9231_00351</name>
</gene>